<dbReference type="Proteomes" id="UP000623467">
    <property type="component" value="Unassembled WGS sequence"/>
</dbReference>
<dbReference type="InterPro" id="IPR038959">
    <property type="entry name" value="Prp19"/>
</dbReference>
<keyword evidence="3" id="KW-0227">DNA damage</keyword>
<dbReference type="SMART" id="SM00504">
    <property type="entry name" value="Ubox"/>
    <property type="match status" value="1"/>
</dbReference>
<reference evidence="6" key="1">
    <citation type="submission" date="2020-05" db="EMBL/GenBank/DDBJ databases">
        <title>Mycena genomes resolve the evolution of fungal bioluminescence.</title>
        <authorList>
            <person name="Tsai I.J."/>
        </authorList>
    </citation>
    <scope>NUCLEOTIDE SEQUENCE</scope>
    <source>
        <strain evidence="6">160909Yilan</strain>
    </source>
</reference>
<proteinExistence type="inferred from homology"/>
<gene>
    <name evidence="6" type="ORF">MSAN_01176500</name>
</gene>
<name>A0A8H7D426_9AGAR</name>
<keyword evidence="2 3" id="KW-0539">Nucleus</keyword>
<dbReference type="EMBL" id="JACAZH010000008">
    <property type="protein sequence ID" value="KAF7361434.1"/>
    <property type="molecule type" value="Genomic_DNA"/>
</dbReference>
<dbReference type="GO" id="GO:0005737">
    <property type="term" value="C:cytoplasm"/>
    <property type="evidence" value="ECO:0007669"/>
    <property type="project" value="TreeGrafter"/>
</dbReference>
<dbReference type="CDD" id="cd16656">
    <property type="entry name" value="RING-Ubox_PRP19"/>
    <property type="match status" value="1"/>
</dbReference>
<evidence type="ECO:0000256" key="3">
    <source>
        <dbReference type="RuleBase" id="RU367101"/>
    </source>
</evidence>
<keyword evidence="3" id="KW-0808">Transferase</keyword>
<keyword evidence="3" id="KW-0508">mRNA splicing</keyword>
<dbReference type="GO" id="GO:0061630">
    <property type="term" value="F:ubiquitin protein ligase activity"/>
    <property type="evidence" value="ECO:0007669"/>
    <property type="project" value="UniProtKB-UniRule"/>
</dbReference>
<protein>
    <recommendedName>
        <fullName evidence="3">Pre-mRNA-processing factor 19</fullName>
        <ecNumber evidence="3">2.3.2.27</ecNumber>
    </recommendedName>
</protein>
<evidence type="ECO:0000313" key="6">
    <source>
        <dbReference type="EMBL" id="KAF7361434.1"/>
    </source>
</evidence>
<evidence type="ECO:0000259" key="5">
    <source>
        <dbReference type="PROSITE" id="PS51698"/>
    </source>
</evidence>
<evidence type="ECO:0000256" key="4">
    <source>
        <dbReference type="SAM" id="MobiDB-lite"/>
    </source>
</evidence>
<dbReference type="InterPro" id="IPR055340">
    <property type="entry name" value="RING-Ubox_PRP19"/>
</dbReference>
<dbReference type="GO" id="GO:0000398">
    <property type="term" value="P:mRNA splicing, via spliceosome"/>
    <property type="evidence" value="ECO:0007669"/>
    <property type="project" value="InterPro"/>
</dbReference>
<dbReference type="OrthoDB" id="2910914at2759"/>
<comment type="pathway">
    <text evidence="3">Protein modification; protein ubiquitination.</text>
</comment>
<comment type="function">
    <text evidence="3">Ubiquitin-protein ligase which is mainly involved pre-mRNA splicing and DNA repair. Required for pre-mRNA splicing as component of the spliceosome.</text>
</comment>
<keyword evidence="3" id="KW-0833">Ubl conjugation pathway</keyword>
<dbReference type="InterPro" id="IPR003613">
    <property type="entry name" value="Ubox_domain"/>
</dbReference>
<feature type="compositionally biased region" description="Pro residues" evidence="4">
    <location>
        <begin position="420"/>
        <end position="429"/>
    </location>
</feature>
<feature type="region of interest" description="Disordered" evidence="4">
    <location>
        <begin position="55"/>
        <end position="74"/>
    </location>
</feature>
<dbReference type="UniPathway" id="UPA00143"/>
<dbReference type="GO" id="GO:0006281">
    <property type="term" value="P:DNA repair"/>
    <property type="evidence" value="ECO:0007669"/>
    <property type="project" value="UniProtKB-KW"/>
</dbReference>
<feature type="region of interest" description="Disordered" evidence="4">
    <location>
        <begin position="120"/>
        <end position="155"/>
    </location>
</feature>
<dbReference type="SUPFAM" id="SSF57850">
    <property type="entry name" value="RING/U-box"/>
    <property type="match status" value="1"/>
</dbReference>
<comment type="caution">
    <text evidence="6">The sequence shown here is derived from an EMBL/GenBank/DDBJ whole genome shotgun (WGS) entry which is preliminary data.</text>
</comment>
<dbReference type="GO" id="GO:0000974">
    <property type="term" value="C:Prp19 complex"/>
    <property type="evidence" value="ECO:0007669"/>
    <property type="project" value="UniProtKB-UniRule"/>
</dbReference>
<dbReference type="InterPro" id="IPR013083">
    <property type="entry name" value="Znf_RING/FYVE/PHD"/>
</dbReference>
<dbReference type="PROSITE" id="PS51698">
    <property type="entry name" value="U_BOX"/>
    <property type="match status" value="1"/>
</dbReference>
<dbReference type="AlphaFoldDB" id="A0A8H7D426"/>
<dbReference type="PANTHER" id="PTHR43995:SF1">
    <property type="entry name" value="PRE-MRNA-PROCESSING FACTOR 19"/>
    <property type="match status" value="1"/>
</dbReference>
<feature type="compositionally biased region" description="Polar residues" evidence="4">
    <location>
        <begin position="435"/>
        <end position="446"/>
    </location>
</feature>
<keyword evidence="3" id="KW-0234">DNA repair</keyword>
<dbReference type="Pfam" id="PF04564">
    <property type="entry name" value="U-box"/>
    <property type="match status" value="1"/>
</dbReference>
<comment type="subunit">
    <text evidence="3">Homotetramer.</text>
</comment>
<dbReference type="FunFam" id="3.30.40.10:FF:000027">
    <property type="entry name" value="Pre-mRNA-processing factor 19, putative"/>
    <property type="match status" value="1"/>
</dbReference>
<dbReference type="PANTHER" id="PTHR43995">
    <property type="entry name" value="PRE-MRNA-PROCESSING FACTOR 19"/>
    <property type="match status" value="1"/>
</dbReference>
<feature type="compositionally biased region" description="Acidic residues" evidence="4">
    <location>
        <begin position="136"/>
        <end position="151"/>
    </location>
</feature>
<organism evidence="6 7">
    <name type="scientific">Mycena sanguinolenta</name>
    <dbReference type="NCBI Taxonomy" id="230812"/>
    <lineage>
        <taxon>Eukaryota</taxon>
        <taxon>Fungi</taxon>
        <taxon>Dikarya</taxon>
        <taxon>Basidiomycota</taxon>
        <taxon>Agaricomycotina</taxon>
        <taxon>Agaricomycetes</taxon>
        <taxon>Agaricomycetidae</taxon>
        <taxon>Agaricales</taxon>
        <taxon>Marasmiineae</taxon>
        <taxon>Mycenaceae</taxon>
        <taxon>Mycena</taxon>
    </lineage>
</organism>
<keyword evidence="3" id="KW-0507">mRNA processing</keyword>
<evidence type="ECO:0000256" key="2">
    <source>
        <dbReference type="ARBA" id="ARBA00023242"/>
    </source>
</evidence>
<dbReference type="GO" id="GO:0070534">
    <property type="term" value="P:protein K63-linked ubiquitination"/>
    <property type="evidence" value="ECO:0007669"/>
    <property type="project" value="UniProtKB-UniRule"/>
</dbReference>
<keyword evidence="3" id="KW-0747">Spliceosome</keyword>
<sequence length="452" mass="50546">MFLCAISGQPPQDPVVSNSGHVYERRLILAHIAQRHTDPITGEKLDESDLIAVKASPHSPALPPPQPERPTTLPQFSWNLSYESLRRTLWPDSAAFAEGQSLRNEPPALRSRIESSIPDAGWLTHRHENSDSNATDVDESDSDGEGEDPNDVDQRPAGIRYINLHAHPELAIDGLGREVDRHHNKATFAVRDEYDSFIQHAISRIEHPPDDSYCARFFVTGKTFGCYYFLFRLLASGQSVFFIKSPRLVYHFSSGGVQKATEMPEENDPATIDALRASWVLVDTDDDNSHWVPPKLFNRARCVVWTSSARESRMNEFSQRFGAETWYMKAWSAAEIAAVTGEGVQPVYRVFLIQPLLVVDEESGEASLQRTDYAQLASALDTVAGKLLEGMMHRALTPSNRVRPWYRAGTAKPEAASPAKPKPTQPTSPPRSHSVRYTSDQWQNLPTLPPVQ</sequence>
<evidence type="ECO:0000256" key="1">
    <source>
        <dbReference type="ARBA" id="ARBA00004123"/>
    </source>
</evidence>
<dbReference type="Gene3D" id="3.30.40.10">
    <property type="entry name" value="Zinc/RING finger domain, C3HC4 (zinc finger)"/>
    <property type="match status" value="1"/>
</dbReference>
<keyword evidence="7" id="KW-1185">Reference proteome</keyword>
<comment type="subcellular location">
    <subcellularLocation>
        <location evidence="1 3">Nucleus</location>
    </subcellularLocation>
</comment>
<comment type="catalytic activity">
    <reaction evidence="3">
        <text>S-ubiquitinyl-[E2 ubiquitin-conjugating enzyme]-L-cysteine + [acceptor protein]-L-lysine = [E2 ubiquitin-conjugating enzyme]-L-cysteine + N(6)-ubiquitinyl-[acceptor protein]-L-lysine.</text>
        <dbReference type="EC" id="2.3.2.27"/>
    </reaction>
</comment>
<evidence type="ECO:0000313" key="7">
    <source>
        <dbReference type="Proteomes" id="UP000623467"/>
    </source>
</evidence>
<accession>A0A8H7D426</accession>
<feature type="region of interest" description="Disordered" evidence="4">
    <location>
        <begin position="402"/>
        <end position="452"/>
    </location>
</feature>
<feature type="domain" description="U-box" evidence="5">
    <location>
        <begin position="1"/>
        <end position="70"/>
    </location>
</feature>
<dbReference type="EC" id="2.3.2.27" evidence="3"/>
<comment type="similarity">
    <text evidence="3">Belongs to the WD repeat PRP19 family.</text>
</comment>
<dbReference type="GO" id="GO:0071006">
    <property type="term" value="C:U2-type catalytic step 1 spliceosome"/>
    <property type="evidence" value="ECO:0007669"/>
    <property type="project" value="TreeGrafter"/>
</dbReference>